<organism evidence="1 2">
    <name type="scientific">Mycetocola miduiensis</name>
    <dbReference type="NCBI Taxonomy" id="995034"/>
    <lineage>
        <taxon>Bacteria</taxon>
        <taxon>Bacillati</taxon>
        <taxon>Actinomycetota</taxon>
        <taxon>Actinomycetes</taxon>
        <taxon>Micrococcales</taxon>
        <taxon>Microbacteriaceae</taxon>
        <taxon>Mycetocola</taxon>
    </lineage>
</organism>
<name>A0A1I5C4W2_9MICO</name>
<dbReference type="AlphaFoldDB" id="A0A1I5C4W2"/>
<dbReference type="STRING" id="995034.SAMN05216219_2201"/>
<dbReference type="EMBL" id="FOVM01000006">
    <property type="protein sequence ID" value="SFN81832.1"/>
    <property type="molecule type" value="Genomic_DNA"/>
</dbReference>
<accession>A0A1I5C4W2</accession>
<keyword evidence="2" id="KW-1185">Reference proteome</keyword>
<reference evidence="2" key="1">
    <citation type="submission" date="2016-10" db="EMBL/GenBank/DDBJ databases">
        <authorList>
            <person name="Varghese N."/>
            <person name="Submissions S."/>
        </authorList>
    </citation>
    <scope>NUCLEOTIDE SEQUENCE [LARGE SCALE GENOMIC DNA]</scope>
    <source>
        <strain evidence="2">CGMCC 1.11101</strain>
    </source>
</reference>
<protein>
    <submittedName>
        <fullName evidence="1">Uncharacterized protein</fullName>
    </submittedName>
</protein>
<proteinExistence type="predicted"/>
<evidence type="ECO:0000313" key="2">
    <source>
        <dbReference type="Proteomes" id="UP000198867"/>
    </source>
</evidence>
<evidence type="ECO:0000313" key="1">
    <source>
        <dbReference type="EMBL" id="SFN81832.1"/>
    </source>
</evidence>
<dbReference type="Proteomes" id="UP000198867">
    <property type="component" value="Unassembled WGS sequence"/>
</dbReference>
<gene>
    <name evidence="1" type="ORF">SAMN05216219_2201</name>
</gene>
<sequence length="37" mass="4075">MIDVETAVVVRRPQAVVAAYAANHKDLANIKQILEAR</sequence>